<evidence type="ECO:0000313" key="4">
    <source>
        <dbReference type="Proteomes" id="UP000199236"/>
    </source>
</evidence>
<dbReference type="Proteomes" id="UP000199236">
    <property type="component" value="Unassembled WGS sequence"/>
</dbReference>
<dbReference type="Gene3D" id="1.10.260.40">
    <property type="entry name" value="lambda repressor-like DNA-binding domains"/>
    <property type="match status" value="1"/>
</dbReference>
<keyword evidence="1" id="KW-0238">DNA-binding</keyword>
<proteinExistence type="predicted"/>
<dbReference type="InterPro" id="IPR013096">
    <property type="entry name" value="Cupin_2"/>
</dbReference>
<dbReference type="Pfam" id="PF01381">
    <property type="entry name" value="HTH_3"/>
    <property type="match status" value="1"/>
</dbReference>
<dbReference type="GO" id="GO:0005829">
    <property type="term" value="C:cytosol"/>
    <property type="evidence" value="ECO:0007669"/>
    <property type="project" value="TreeGrafter"/>
</dbReference>
<organism evidence="3 4">
    <name type="scientific">Cohaesibacter marisflavi</name>
    <dbReference type="NCBI Taxonomy" id="655353"/>
    <lineage>
        <taxon>Bacteria</taxon>
        <taxon>Pseudomonadati</taxon>
        <taxon>Pseudomonadota</taxon>
        <taxon>Alphaproteobacteria</taxon>
        <taxon>Hyphomicrobiales</taxon>
        <taxon>Cohaesibacteraceae</taxon>
    </lineage>
</organism>
<name>A0A1I5A7I9_9HYPH</name>
<dbReference type="Gene3D" id="2.60.120.10">
    <property type="entry name" value="Jelly Rolls"/>
    <property type="match status" value="1"/>
</dbReference>
<dbReference type="EMBL" id="FOVR01000001">
    <property type="protein sequence ID" value="SFN58395.1"/>
    <property type="molecule type" value="Genomic_DNA"/>
</dbReference>
<accession>A0A1I5A7I9</accession>
<dbReference type="GO" id="GO:0003677">
    <property type="term" value="F:DNA binding"/>
    <property type="evidence" value="ECO:0007669"/>
    <property type="project" value="UniProtKB-KW"/>
</dbReference>
<dbReference type="InterPro" id="IPR010982">
    <property type="entry name" value="Lambda_DNA-bd_dom_sf"/>
</dbReference>
<keyword evidence="4" id="KW-1185">Reference proteome</keyword>
<dbReference type="PANTHER" id="PTHR46797:SF11">
    <property type="entry name" value="HTH-TYPE TRANSCRIPTIONAL REGULATOR PUUR"/>
    <property type="match status" value="1"/>
</dbReference>
<evidence type="ECO:0000256" key="1">
    <source>
        <dbReference type="ARBA" id="ARBA00023125"/>
    </source>
</evidence>
<dbReference type="CDD" id="cd00093">
    <property type="entry name" value="HTH_XRE"/>
    <property type="match status" value="1"/>
</dbReference>
<protein>
    <submittedName>
        <fullName evidence="3">Transcriptional regulator, XRE family with cupin sensor</fullName>
    </submittedName>
</protein>
<feature type="domain" description="HTH cro/C1-type" evidence="2">
    <location>
        <begin position="29"/>
        <end position="83"/>
    </location>
</feature>
<dbReference type="SUPFAM" id="SSF47413">
    <property type="entry name" value="lambda repressor-like DNA-binding domains"/>
    <property type="match status" value="1"/>
</dbReference>
<dbReference type="STRING" id="655353.SAMN04488056_101381"/>
<evidence type="ECO:0000313" key="3">
    <source>
        <dbReference type="EMBL" id="SFN58395.1"/>
    </source>
</evidence>
<dbReference type="InterPro" id="IPR014710">
    <property type="entry name" value="RmlC-like_jellyroll"/>
</dbReference>
<evidence type="ECO:0000259" key="2">
    <source>
        <dbReference type="PROSITE" id="PS50943"/>
    </source>
</evidence>
<dbReference type="InterPro" id="IPR001387">
    <property type="entry name" value="Cro/C1-type_HTH"/>
</dbReference>
<reference evidence="3 4" key="1">
    <citation type="submission" date="2016-10" db="EMBL/GenBank/DDBJ databases">
        <authorList>
            <person name="de Groot N.N."/>
        </authorList>
    </citation>
    <scope>NUCLEOTIDE SEQUENCE [LARGE SCALE GENOMIC DNA]</scope>
    <source>
        <strain evidence="3 4">CGMCC 1.9157</strain>
    </source>
</reference>
<dbReference type="SMART" id="SM00530">
    <property type="entry name" value="HTH_XRE"/>
    <property type="match status" value="1"/>
</dbReference>
<dbReference type="PANTHER" id="PTHR46797">
    <property type="entry name" value="HTH-TYPE TRANSCRIPTIONAL REGULATOR"/>
    <property type="match status" value="1"/>
</dbReference>
<dbReference type="PROSITE" id="PS50943">
    <property type="entry name" value="HTH_CROC1"/>
    <property type="match status" value="1"/>
</dbReference>
<dbReference type="AlphaFoldDB" id="A0A1I5A7I9"/>
<sequence length="202" mass="22120">MVEPHLPHTDLPQMGETEEDVGADIGERLRQVRLAYGLSQRALAKKTGVANATISQIESGQSNPSVGALKRILDGVDMDLARFFSFELSAEGRYFYKSSDLKEIGRGKLSFRLVGADRPEKSIQMLHERLMPGADTGRVALSHKGEECGIVLSGSLEVTVGDERQILRPGDAWYFESALPHRFRNTGAEPCVCISACSPPTF</sequence>
<dbReference type="CDD" id="cd02209">
    <property type="entry name" value="cupin_XRE_C"/>
    <property type="match status" value="1"/>
</dbReference>
<dbReference type="Pfam" id="PF07883">
    <property type="entry name" value="Cupin_2"/>
    <property type="match status" value="1"/>
</dbReference>
<dbReference type="InterPro" id="IPR050807">
    <property type="entry name" value="TransReg_Diox_bact_type"/>
</dbReference>
<gene>
    <name evidence="3" type="ORF">SAMN04488056_101381</name>
</gene>
<dbReference type="InterPro" id="IPR011051">
    <property type="entry name" value="RmlC_Cupin_sf"/>
</dbReference>
<dbReference type="GO" id="GO:0003700">
    <property type="term" value="F:DNA-binding transcription factor activity"/>
    <property type="evidence" value="ECO:0007669"/>
    <property type="project" value="TreeGrafter"/>
</dbReference>
<dbReference type="SUPFAM" id="SSF51182">
    <property type="entry name" value="RmlC-like cupins"/>
    <property type="match status" value="1"/>
</dbReference>